<feature type="region of interest" description="Disordered" evidence="1">
    <location>
        <begin position="427"/>
        <end position="446"/>
    </location>
</feature>
<dbReference type="Pfam" id="PF24626">
    <property type="entry name" value="SH3_Tf2-1"/>
    <property type="match status" value="1"/>
</dbReference>
<feature type="compositionally biased region" description="Basic residues" evidence="1">
    <location>
        <begin position="432"/>
        <end position="446"/>
    </location>
</feature>
<reference evidence="3 4" key="1">
    <citation type="journal article" date="2019" name="Commun. Biol.">
        <title>The bagworm genome reveals a unique fibroin gene that provides high tensile strength.</title>
        <authorList>
            <person name="Kono N."/>
            <person name="Nakamura H."/>
            <person name="Ohtoshi R."/>
            <person name="Tomita M."/>
            <person name="Numata K."/>
            <person name="Arakawa K."/>
        </authorList>
    </citation>
    <scope>NUCLEOTIDE SEQUENCE [LARGE SCALE GENOMIC DNA]</scope>
</reference>
<feature type="region of interest" description="Disordered" evidence="1">
    <location>
        <begin position="121"/>
        <end position="200"/>
    </location>
</feature>
<dbReference type="InterPro" id="IPR056924">
    <property type="entry name" value="SH3_Tf2-1"/>
</dbReference>
<keyword evidence="4" id="KW-1185">Reference proteome</keyword>
<dbReference type="EMBL" id="BGZK01000654">
    <property type="protein sequence ID" value="GBP54746.1"/>
    <property type="molecule type" value="Genomic_DNA"/>
</dbReference>
<sequence length="446" mass="49434">MVARYQIDGVYVAGWPDAVYKLRSMYGVPRPAHKIFRDIFSMEQGSVRADIFITRVRALFAKLPYELSEITKIDIVYGLLDRRIRKRVPRELIHSLDVLVNKSRLVEESLAEAVTTKAGAADRVSAPGRLPGTGRVEWPARAATASSPSAGGRAAACSAPSMSHAASSRVTPRPALDTSSAVSPGVATARASDNGDTHPRALSNIRQLSIDFIRKAGLIINLSTNTWLTADRPHVIYPLRCETSVHTIECASTDVLRIDEGTMLSPPERDDLARLLQEYQDIFTQGGGPTPFAEHRIDTGDHPPIAVPPYRLTPYLLKLVDTHQNSKESAERQQDLRKSLKDKSRRDGTLIVGDLVLMKTHVLSSSIKGVTSKFVPKRDGPYLIHKKVSPTTYLLAYPETPDKPIGKYHISDLKRYHAREDACSNVPEPVIPKRRRGRPRKIPIIQ</sequence>
<evidence type="ECO:0000256" key="1">
    <source>
        <dbReference type="SAM" id="MobiDB-lite"/>
    </source>
</evidence>
<dbReference type="OrthoDB" id="425619at2759"/>
<protein>
    <submittedName>
        <fullName evidence="3">Activity-regulated cytoskeleton associated protein 2</fullName>
    </submittedName>
</protein>
<gene>
    <name evidence="3" type="primary">Arc2</name>
    <name evidence="3" type="ORF">EVAR_90029_1</name>
</gene>
<evidence type="ECO:0000313" key="4">
    <source>
        <dbReference type="Proteomes" id="UP000299102"/>
    </source>
</evidence>
<accession>A0A4C1WTD2</accession>
<feature type="compositionally biased region" description="Low complexity" evidence="1">
    <location>
        <begin position="140"/>
        <end position="161"/>
    </location>
</feature>
<name>A0A4C1WTD2_EUMVA</name>
<evidence type="ECO:0000259" key="2">
    <source>
        <dbReference type="Pfam" id="PF24626"/>
    </source>
</evidence>
<evidence type="ECO:0000313" key="3">
    <source>
        <dbReference type="EMBL" id="GBP54746.1"/>
    </source>
</evidence>
<dbReference type="AlphaFoldDB" id="A0A4C1WTD2"/>
<dbReference type="Proteomes" id="UP000299102">
    <property type="component" value="Unassembled WGS sequence"/>
</dbReference>
<feature type="domain" description="Tf2-1-like SH3-like" evidence="2">
    <location>
        <begin position="353"/>
        <end position="417"/>
    </location>
</feature>
<feature type="region of interest" description="Disordered" evidence="1">
    <location>
        <begin position="323"/>
        <end position="343"/>
    </location>
</feature>
<comment type="caution">
    <text evidence="3">The sequence shown here is derived from an EMBL/GenBank/DDBJ whole genome shotgun (WGS) entry which is preliminary data.</text>
</comment>
<proteinExistence type="predicted"/>
<organism evidence="3 4">
    <name type="scientific">Eumeta variegata</name>
    <name type="common">Bagworm moth</name>
    <name type="synonym">Eumeta japonica</name>
    <dbReference type="NCBI Taxonomy" id="151549"/>
    <lineage>
        <taxon>Eukaryota</taxon>
        <taxon>Metazoa</taxon>
        <taxon>Ecdysozoa</taxon>
        <taxon>Arthropoda</taxon>
        <taxon>Hexapoda</taxon>
        <taxon>Insecta</taxon>
        <taxon>Pterygota</taxon>
        <taxon>Neoptera</taxon>
        <taxon>Endopterygota</taxon>
        <taxon>Lepidoptera</taxon>
        <taxon>Glossata</taxon>
        <taxon>Ditrysia</taxon>
        <taxon>Tineoidea</taxon>
        <taxon>Psychidae</taxon>
        <taxon>Oiketicinae</taxon>
        <taxon>Eumeta</taxon>
    </lineage>
</organism>